<reference evidence="1" key="1">
    <citation type="submission" date="2021-01" db="EMBL/GenBank/DDBJ databases">
        <title>Genome seq and assembly of Tabrizicola sp. KVB23.</title>
        <authorList>
            <person name="Chhetri G."/>
        </authorList>
    </citation>
    <scope>NUCLEOTIDE SEQUENCE</scope>
    <source>
        <strain evidence="1">KVB23</strain>
    </source>
</reference>
<organism evidence="1 2">
    <name type="scientific">Fuscibacter oryzae</name>
    <dbReference type="NCBI Taxonomy" id="2803939"/>
    <lineage>
        <taxon>Bacteria</taxon>
        <taxon>Pseudomonadati</taxon>
        <taxon>Pseudomonadota</taxon>
        <taxon>Alphaproteobacteria</taxon>
        <taxon>Rhodobacterales</taxon>
        <taxon>Paracoccaceae</taxon>
        <taxon>Fuscibacter</taxon>
    </lineage>
</organism>
<evidence type="ECO:0000313" key="2">
    <source>
        <dbReference type="Proteomes" id="UP000619033"/>
    </source>
</evidence>
<dbReference type="EMBL" id="JAESVP010000002">
    <property type="protein sequence ID" value="MBL4927376.1"/>
    <property type="molecule type" value="Genomic_DNA"/>
</dbReference>
<gene>
    <name evidence="1" type="ORF">JI744_04580</name>
</gene>
<comment type="caution">
    <text evidence="1">The sequence shown here is derived from an EMBL/GenBank/DDBJ whole genome shotgun (WGS) entry which is preliminary data.</text>
</comment>
<name>A0A8J7SU91_9RHOB</name>
<dbReference type="RefSeq" id="WP_202658513.1">
    <property type="nucleotide sequence ID" value="NZ_JAESVP010000002.1"/>
</dbReference>
<keyword evidence="2" id="KW-1185">Reference proteome</keyword>
<dbReference type="Proteomes" id="UP000619033">
    <property type="component" value="Unassembled WGS sequence"/>
</dbReference>
<evidence type="ECO:0000313" key="1">
    <source>
        <dbReference type="EMBL" id="MBL4927376.1"/>
    </source>
</evidence>
<dbReference type="AlphaFoldDB" id="A0A8J7SU91"/>
<sequence length="53" mass="5965">MRNTATCPRNFRKFLANFFAEIWSLPPVCRPGGWACAWRRMGNTSVLNFGASG</sequence>
<protein>
    <submittedName>
        <fullName evidence="1">Uncharacterized protein</fullName>
    </submittedName>
</protein>
<accession>A0A8J7SU91</accession>
<proteinExistence type="predicted"/>